<protein>
    <recommendedName>
        <fullName evidence="3">RHS repeat-associated core domain-containing protein</fullName>
    </recommendedName>
</protein>
<accession>A0A967E363</accession>
<evidence type="ECO:0000313" key="1">
    <source>
        <dbReference type="EMBL" id="NGZ90394.1"/>
    </source>
</evidence>
<dbReference type="EMBL" id="JAANAS010000063">
    <property type="protein sequence ID" value="NGZ90394.1"/>
    <property type="molecule type" value="Genomic_DNA"/>
</dbReference>
<name>A0A967E363_9FLAO</name>
<gene>
    <name evidence="1" type="ORF">G7034_09010</name>
</gene>
<comment type="caution">
    <text evidence="1">The sequence shown here is derived from an EMBL/GenBank/DDBJ whole genome shotgun (WGS) entry which is preliminary data.</text>
</comment>
<evidence type="ECO:0008006" key="3">
    <source>
        <dbReference type="Google" id="ProtNLM"/>
    </source>
</evidence>
<reference evidence="1" key="1">
    <citation type="submission" date="2020-03" db="EMBL/GenBank/DDBJ databases">
        <title>Psychroflexus Maritimus sp. nov., isolate from marine sediment.</title>
        <authorList>
            <person name="Zhong Y.-L."/>
        </authorList>
    </citation>
    <scope>NUCLEOTIDE SEQUENCE</scope>
    <source>
        <strain evidence="1">C1</strain>
    </source>
</reference>
<dbReference type="Gene3D" id="2.180.10.10">
    <property type="entry name" value="RHS repeat-associated core"/>
    <property type="match status" value="1"/>
</dbReference>
<dbReference type="AlphaFoldDB" id="A0A967E363"/>
<sequence length="231" mass="26535">MDPLAEKYPSISSYAYVANNPLRYIDPDGMRIDDSYIYETNDDETFKNPELVEAFEFFAGTKEGKEFLSKYAEKGQTIGGVTFDQDGEFHEQGINLNFEGLPDNDNADGRTGIKITGEGLDITIKLGITNVDDYIELIGHEGFLHADKYSVDYSDDKEINFSKGIDKDIVKYVESSTNSNKRRERYNHHFQERRDKVLEKKSVPILHKYYEKSGVIKTLEELKHMVNSFQN</sequence>
<evidence type="ECO:0000313" key="2">
    <source>
        <dbReference type="Proteomes" id="UP000643701"/>
    </source>
</evidence>
<keyword evidence="2" id="KW-1185">Reference proteome</keyword>
<dbReference type="Proteomes" id="UP000643701">
    <property type="component" value="Unassembled WGS sequence"/>
</dbReference>
<organism evidence="1 2">
    <name type="scientific">Psychroflexus maritimus</name>
    <dbReference type="NCBI Taxonomy" id="2714865"/>
    <lineage>
        <taxon>Bacteria</taxon>
        <taxon>Pseudomonadati</taxon>
        <taxon>Bacteroidota</taxon>
        <taxon>Flavobacteriia</taxon>
        <taxon>Flavobacteriales</taxon>
        <taxon>Flavobacteriaceae</taxon>
        <taxon>Psychroflexus</taxon>
    </lineage>
</organism>
<dbReference type="RefSeq" id="WP_166400643.1">
    <property type="nucleotide sequence ID" value="NZ_JAANAS010000063.1"/>
</dbReference>
<proteinExistence type="predicted"/>